<evidence type="ECO:0000313" key="1">
    <source>
        <dbReference type="EMBL" id="VYT40035.1"/>
    </source>
</evidence>
<dbReference type="GeneID" id="69256746"/>
<name>A0A6N2WBX6_CLOIN</name>
<organism evidence="1">
    <name type="scientific">Clostridium innocuum</name>
    <dbReference type="NCBI Taxonomy" id="1522"/>
    <lineage>
        <taxon>Bacteria</taxon>
        <taxon>Bacillati</taxon>
        <taxon>Bacillota</taxon>
        <taxon>Clostridia</taxon>
        <taxon>Eubacteriales</taxon>
        <taxon>Clostridiaceae</taxon>
        <taxon>Clostridium</taxon>
    </lineage>
</organism>
<dbReference type="RefSeq" id="WP_002605787.1">
    <property type="nucleotide sequence ID" value="NZ_BAAACC010000023.1"/>
</dbReference>
<sequence>MKDFYEALASSERNAAIPKEDDFFGMLIGSWYIDYMDNATGAVRKGEWHFSRVLEGMAV</sequence>
<proteinExistence type="predicted"/>
<accession>A0A6N2WBX6</accession>
<protein>
    <submittedName>
        <fullName evidence="1">Uncharacterized protein</fullName>
    </submittedName>
</protein>
<reference evidence="1" key="1">
    <citation type="submission" date="2019-11" db="EMBL/GenBank/DDBJ databases">
        <authorList>
            <person name="Feng L."/>
        </authorList>
    </citation>
    <scope>NUCLEOTIDE SEQUENCE</scope>
    <source>
        <strain evidence="1">CinnocuumLFYP12</strain>
    </source>
</reference>
<gene>
    <name evidence="1" type="ORF">CILFYP12_03145</name>
</gene>
<dbReference type="AlphaFoldDB" id="A0A6N2WBX6"/>
<dbReference type="EMBL" id="CACRTE010000033">
    <property type="protein sequence ID" value="VYT40035.1"/>
    <property type="molecule type" value="Genomic_DNA"/>
</dbReference>